<dbReference type="SUPFAM" id="SSF52540">
    <property type="entry name" value="P-loop containing nucleoside triphosphate hydrolases"/>
    <property type="match status" value="1"/>
</dbReference>
<dbReference type="SMART" id="SM00487">
    <property type="entry name" value="DEXDc"/>
    <property type="match status" value="1"/>
</dbReference>
<evidence type="ECO:0000259" key="6">
    <source>
        <dbReference type="PROSITE" id="PS50137"/>
    </source>
</evidence>
<dbReference type="Pfam" id="PF00271">
    <property type="entry name" value="Helicase_C"/>
    <property type="match status" value="1"/>
</dbReference>
<dbReference type="Pfam" id="PF00270">
    <property type="entry name" value="DEAD"/>
    <property type="match status" value="1"/>
</dbReference>
<feature type="domain" description="Helicase ATP-binding" evidence="7">
    <location>
        <begin position="132"/>
        <end position="304"/>
    </location>
</feature>
<dbReference type="InterPro" id="IPR011545">
    <property type="entry name" value="DEAD/DEAH_box_helicase_dom"/>
</dbReference>
<evidence type="ECO:0008006" key="11">
    <source>
        <dbReference type="Google" id="ProtNLM"/>
    </source>
</evidence>
<dbReference type="SMART" id="SM00847">
    <property type="entry name" value="HA2"/>
    <property type="match status" value="1"/>
</dbReference>
<dbReference type="GO" id="GO:0003724">
    <property type="term" value="F:RNA helicase activity"/>
    <property type="evidence" value="ECO:0007669"/>
    <property type="project" value="TreeGrafter"/>
</dbReference>
<dbReference type="PANTHER" id="PTHR18934:SF257">
    <property type="entry name" value="ATP-DEPENDENT RNA HELICASE DHX30"/>
    <property type="match status" value="1"/>
</dbReference>
<dbReference type="GO" id="GO:0005634">
    <property type="term" value="C:nucleus"/>
    <property type="evidence" value="ECO:0007669"/>
    <property type="project" value="TreeGrafter"/>
</dbReference>
<sequence>MKFTSTASTKKEASTNAAVNALMWLLQNKKISNEGQPIIYGKEEVLNMKSHVYPLLEINSSLLDLMDKTLSDDGIKTFFSNYNEEKVNTSIQIEEEWPTPFLNQSQRLKDLNFYTAKESKQLPISSYKDTFINMLKENNVLIVKGEPACGKSTRAPQYVLEGWAKDVHLNGTDEPCRIVVTEPRRIAAISLAERVANERKESIGSTVGFHVRLKSNFNKLTGRILYCTTGILLRHIQCDPKLRDVTHVIVDEAHERDVNVDLLLNLLHHSLKLNSKLKIIIMSATIDAKEFQRYFYDAPILNIPGFVYPVDEHYLTDDYPKTYEMCKTQYANVVHEDVASCINRIHKTMPEGAILCFLPGWDDIMKVKDLIPLKPDVYVLCLHSRLDLIDQKRIFSVPPPGVRKIILSTNIAETSVTIDDVVYVVDTGIHKEQRFDVEKGVMCIDNHWISKASATQRKGRAGRCQSGKCFRLYPKSRYEEFVEFSLPEILRTSLTKIILDTKVYSNNMNAAKFLEQLICPPDLGTINKAVEELKELELLDENEDLTPLGRSLSNFQLPPKLSKAMVNAIIFKCVTPIVDIVTLYSTDSALFSKALVDKESIKRNMESFSKTSDHLAMMNLFEKWLYYVDANEYSAASEFCDCLGIVQSKLRTLKKLRNIHFDYLYRGLHDVLPISDDFSDNYELVKGVLLSGVGNVLQQRSWNIVKGRFKNTNVLITRKNQKATITSDSVNSRKSLHSRFLIYINEVISNLRHTTLVRETSSVSPVSVLLFMNSKLVIKDTNDTKDQVLIKLDGTNIGFLCSKKEAETMQQYKEVLNNFRKYYTHQLTAGQSYNSTVNKYWQDSLKILNEILNRM</sequence>
<evidence type="ECO:0000313" key="9">
    <source>
        <dbReference type="EMBL" id="KAK4883969.1"/>
    </source>
</evidence>
<keyword evidence="3" id="KW-0347">Helicase</keyword>
<protein>
    <recommendedName>
        <fullName evidence="11">RNA helicase</fullName>
    </recommendedName>
</protein>
<dbReference type="Gene3D" id="3.40.50.300">
    <property type="entry name" value="P-loop containing nucleotide triphosphate hydrolases"/>
    <property type="match status" value="2"/>
</dbReference>
<dbReference type="PROSITE" id="PS51194">
    <property type="entry name" value="HELICASE_CTER"/>
    <property type="match status" value="1"/>
</dbReference>
<dbReference type="InterPro" id="IPR007502">
    <property type="entry name" value="Helicase-assoc_dom"/>
</dbReference>
<dbReference type="AlphaFoldDB" id="A0AAN7Q2S1"/>
<dbReference type="GO" id="GO:0005737">
    <property type="term" value="C:cytoplasm"/>
    <property type="evidence" value="ECO:0007669"/>
    <property type="project" value="TreeGrafter"/>
</dbReference>
<keyword evidence="1" id="KW-0547">Nucleotide-binding</keyword>
<dbReference type="PROSITE" id="PS50137">
    <property type="entry name" value="DS_RBD"/>
    <property type="match status" value="1"/>
</dbReference>
<dbReference type="GO" id="GO:0016787">
    <property type="term" value="F:hydrolase activity"/>
    <property type="evidence" value="ECO:0007669"/>
    <property type="project" value="UniProtKB-KW"/>
</dbReference>
<dbReference type="GO" id="GO:0003678">
    <property type="term" value="F:DNA helicase activity"/>
    <property type="evidence" value="ECO:0007669"/>
    <property type="project" value="TreeGrafter"/>
</dbReference>
<evidence type="ECO:0000259" key="8">
    <source>
        <dbReference type="PROSITE" id="PS51194"/>
    </source>
</evidence>
<dbReference type="Proteomes" id="UP001353858">
    <property type="component" value="Unassembled WGS sequence"/>
</dbReference>
<dbReference type="InterPro" id="IPR001650">
    <property type="entry name" value="Helicase_C-like"/>
</dbReference>
<evidence type="ECO:0000256" key="5">
    <source>
        <dbReference type="PROSITE-ProRule" id="PRU00266"/>
    </source>
</evidence>
<organism evidence="9 10">
    <name type="scientific">Aquatica leii</name>
    <dbReference type="NCBI Taxonomy" id="1421715"/>
    <lineage>
        <taxon>Eukaryota</taxon>
        <taxon>Metazoa</taxon>
        <taxon>Ecdysozoa</taxon>
        <taxon>Arthropoda</taxon>
        <taxon>Hexapoda</taxon>
        <taxon>Insecta</taxon>
        <taxon>Pterygota</taxon>
        <taxon>Neoptera</taxon>
        <taxon>Endopterygota</taxon>
        <taxon>Coleoptera</taxon>
        <taxon>Polyphaga</taxon>
        <taxon>Elateriformia</taxon>
        <taxon>Elateroidea</taxon>
        <taxon>Lampyridae</taxon>
        <taxon>Luciolinae</taxon>
        <taxon>Aquatica</taxon>
    </lineage>
</organism>
<dbReference type="PROSITE" id="PS51192">
    <property type="entry name" value="HELICASE_ATP_BIND_1"/>
    <property type="match status" value="1"/>
</dbReference>
<evidence type="ECO:0000256" key="4">
    <source>
        <dbReference type="ARBA" id="ARBA00022840"/>
    </source>
</evidence>
<dbReference type="InterPro" id="IPR014001">
    <property type="entry name" value="Helicase_ATP-bd"/>
</dbReference>
<keyword evidence="2" id="KW-0378">Hydrolase</keyword>
<evidence type="ECO:0000256" key="2">
    <source>
        <dbReference type="ARBA" id="ARBA00022801"/>
    </source>
</evidence>
<evidence type="ECO:0000256" key="3">
    <source>
        <dbReference type="ARBA" id="ARBA00022806"/>
    </source>
</evidence>
<keyword evidence="5" id="KW-0694">RNA-binding</keyword>
<keyword evidence="10" id="KW-1185">Reference proteome</keyword>
<dbReference type="CDD" id="cd17917">
    <property type="entry name" value="DEXHc_RHA-like"/>
    <property type="match status" value="1"/>
</dbReference>
<dbReference type="GO" id="GO:0002151">
    <property type="term" value="F:G-quadruplex RNA binding"/>
    <property type="evidence" value="ECO:0007669"/>
    <property type="project" value="TreeGrafter"/>
</dbReference>
<evidence type="ECO:0000259" key="7">
    <source>
        <dbReference type="PROSITE" id="PS51192"/>
    </source>
</evidence>
<proteinExistence type="predicted"/>
<name>A0AAN7Q2S1_9COLE</name>
<evidence type="ECO:0000313" key="10">
    <source>
        <dbReference type="Proteomes" id="UP001353858"/>
    </source>
</evidence>
<dbReference type="GO" id="GO:0005524">
    <property type="term" value="F:ATP binding"/>
    <property type="evidence" value="ECO:0007669"/>
    <property type="project" value="UniProtKB-KW"/>
</dbReference>
<feature type="domain" description="DRBM" evidence="6">
    <location>
        <begin position="1"/>
        <end position="27"/>
    </location>
</feature>
<keyword evidence="4" id="KW-0067">ATP-binding</keyword>
<accession>A0AAN7Q2S1</accession>
<reference evidence="10" key="1">
    <citation type="submission" date="2023-01" db="EMBL/GenBank/DDBJ databases">
        <title>Key to firefly adult light organ development and bioluminescence: homeobox transcription factors regulate luciferase expression and transportation to peroxisome.</title>
        <authorList>
            <person name="Fu X."/>
        </authorList>
    </citation>
    <scope>NUCLEOTIDE SEQUENCE [LARGE SCALE GENOMIC DNA]</scope>
</reference>
<dbReference type="GO" id="GO:0010468">
    <property type="term" value="P:regulation of gene expression"/>
    <property type="evidence" value="ECO:0007669"/>
    <property type="project" value="UniProtKB-ARBA"/>
</dbReference>
<comment type="caution">
    <text evidence="9">The sequence shown here is derived from an EMBL/GenBank/DDBJ whole genome shotgun (WGS) entry which is preliminary data.</text>
</comment>
<gene>
    <name evidence="9" type="ORF">RN001_000240</name>
</gene>
<feature type="domain" description="Helicase C-terminal" evidence="8">
    <location>
        <begin position="337"/>
        <end position="505"/>
    </location>
</feature>
<dbReference type="Gene3D" id="1.20.120.1080">
    <property type="match status" value="1"/>
</dbReference>
<dbReference type="SMART" id="SM00490">
    <property type="entry name" value="HELICc"/>
    <property type="match status" value="1"/>
</dbReference>
<evidence type="ECO:0000256" key="1">
    <source>
        <dbReference type="ARBA" id="ARBA00022741"/>
    </source>
</evidence>
<dbReference type="InterPro" id="IPR014720">
    <property type="entry name" value="dsRBD_dom"/>
</dbReference>
<dbReference type="PANTHER" id="PTHR18934">
    <property type="entry name" value="ATP-DEPENDENT RNA HELICASE"/>
    <property type="match status" value="1"/>
</dbReference>
<dbReference type="InterPro" id="IPR027417">
    <property type="entry name" value="P-loop_NTPase"/>
</dbReference>
<dbReference type="CDD" id="cd18791">
    <property type="entry name" value="SF2_C_RHA"/>
    <property type="match status" value="1"/>
</dbReference>
<dbReference type="EMBL" id="JARPUR010000001">
    <property type="protein sequence ID" value="KAK4883969.1"/>
    <property type="molecule type" value="Genomic_DNA"/>
</dbReference>